<protein>
    <recommendedName>
        <fullName evidence="1">PD-(D/E)XK endonuclease-like domain-containing protein</fullName>
    </recommendedName>
</protein>
<dbReference type="SUPFAM" id="SSF52980">
    <property type="entry name" value="Restriction endonuclease-like"/>
    <property type="match status" value="1"/>
</dbReference>
<name>A0A381SLL2_9ZZZZ</name>
<accession>A0A381SLL2</accession>
<dbReference type="InterPro" id="IPR011335">
    <property type="entry name" value="Restrct_endonuc-II-like"/>
</dbReference>
<feature type="domain" description="PD-(D/E)XK endonuclease-like" evidence="1">
    <location>
        <begin position="7"/>
        <end position="248"/>
    </location>
</feature>
<dbReference type="AlphaFoldDB" id="A0A381SLL2"/>
<dbReference type="InterPro" id="IPR038726">
    <property type="entry name" value="PDDEXK_AddAB-type"/>
</dbReference>
<evidence type="ECO:0000313" key="2">
    <source>
        <dbReference type="EMBL" id="SVA04940.1"/>
    </source>
</evidence>
<organism evidence="2">
    <name type="scientific">marine metagenome</name>
    <dbReference type="NCBI Taxonomy" id="408172"/>
    <lineage>
        <taxon>unclassified sequences</taxon>
        <taxon>metagenomes</taxon>
        <taxon>ecological metagenomes</taxon>
    </lineage>
</organism>
<sequence length="275" mass="30501">VPDLPRSFSPSSAGAWNQCPQRWRYRYIQKLPDPPGEPALLGTFAHRVLELLCAEPATDRTVERARELAGQAWPETADNPEFQALGLDDDAQRAFRWRAWTAIHGLWSLEDPAGVDVRATEQKVSADVAGVPFFGIVDRLDADEDGLVITDYKSGRTPRPTERSKSLDQVLLYAAAVEDSTGERPHRARLLYLGSEIIETAVTVDALGATTGRFSESWRQVGKACAEDRFETHTGPLCGWCPYVDRCEDGGREVRRRVAAGRMREDAPARVLLGL</sequence>
<dbReference type="EMBL" id="UINC01003280">
    <property type="protein sequence ID" value="SVA04940.1"/>
    <property type="molecule type" value="Genomic_DNA"/>
</dbReference>
<dbReference type="InterPro" id="IPR011604">
    <property type="entry name" value="PDDEXK-like_dom_sf"/>
</dbReference>
<dbReference type="Pfam" id="PF12705">
    <property type="entry name" value="PDDEXK_1"/>
    <property type="match status" value="1"/>
</dbReference>
<dbReference type="Gene3D" id="3.90.320.10">
    <property type="match status" value="1"/>
</dbReference>
<feature type="non-terminal residue" evidence="2">
    <location>
        <position position="1"/>
    </location>
</feature>
<reference evidence="2" key="1">
    <citation type="submission" date="2018-05" db="EMBL/GenBank/DDBJ databases">
        <authorList>
            <person name="Lanie J.A."/>
            <person name="Ng W.-L."/>
            <person name="Kazmierczak K.M."/>
            <person name="Andrzejewski T.M."/>
            <person name="Davidsen T.M."/>
            <person name="Wayne K.J."/>
            <person name="Tettelin H."/>
            <person name="Glass J.I."/>
            <person name="Rusch D."/>
            <person name="Podicherti R."/>
            <person name="Tsui H.-C.T."/>
            <person name="Winkler M.E."/>
        </authorList>
    </citation>
    <scope>NUCLEOTIDE SEQUENCE</scope>
</reference>
<evidence type="ECO:0000259" key="1">
    <source>
        <dbReference type="Pfam" id="PF12705"/>
    </source>
</evidence>
<proteinExistence type="predicted"/>
<gene>
    <name evidence="2" type="ORF">METZ01_LOCUS57794</name>
</gene>